<keyword evidence="3" id="KW-1185">Reference proteome</keyword>
<dbReference type="Proteomes" id="UP000321726">
    <property type="component" value="Unassembled WGS sequence"/>
</dbReference>
<comment type="caution">
    <text evidence="2">The sequence shown here is derived from an EMBL/GenBank/DDBJ whole genome shotgun (WGS) entry which is preliminary data.</text>
</comment>
<feature type="compositionally biased region" description="Low complexity" evidence="1">
    <location>
        <begin position="495"/>
        <end position="508"/>
    </location>
</feature>
<evidence type="ECO:0000256" key="1">
    <source>
        <dbReference type="SAM" id="MobiDB-lite"/>
    </source>
</evidence>
<reference evidence="2 3" key="1">
    <citation type="submission" date="2019-07" db="EMBL/GenBank/DDBJ databases">
        <title>Whole genome shotgun sequence of Halomonas cupida NBRC 102219.</title>
        <authorList>
            <person name="Hosoyama A."/>
            <person name="Uohara A."/>
            <person name="Ohji S."/>
            <person name="Ichikawa N."/>
        </authorList>
    </citation>
    <scope>NUCLEOTIDE SEQUENCE [LARGE SCALE GENOMIC DNA]</scope>
    <source>
        <strain evidence="2 3">NBRC 102219</strain>
    </source>
</reference>
<protein>
    <submittedName>
        <fullName evidence="2">Capsule polysaccharide transporter</fullName>
    </submittedName>
</protein>
<sequence>MPPATMMQLSPDASAPGAVPAMQETSRTGRTALITTRAMAQHPGLAVCLPEFQRLVPWSRRHFQRHDAILGWGYRPTTRRSRQWAQRTGRPYVALEDGFIRAWGTAGQGYASHSLVVDHQGIYYDATRPSDLETWIEEGRFPADEEAHATALMARIRELRLSKYNHAPDAALPTGSRTRVLVVDQTRDDASITFGMASADSFRAMLESALETHPEAEILVKLHPEVISGTKQGHLAHAIEHPRCRVITDDINPWALFDTVSAAHVVTSQLGFEALLAGLPVTCHGMPFYAGWGLTHDHLHCQRRQRRATLSQIFAAAYLRYTRYVNPYTGERSHLAATLELINDQRRQIERCRGSWQTLGFSRWKRGFIGDFLGPAAQVTHRSLASGIGTTEEKPVEQASLRSLVWASQQTDQPLPQPLWRMEDGFLRSVGLGVDLVRPLSLALDCRGIHYDPSRPSDLEHLLQHAEFSEALRTRAQDLIQQIVASGVSKYNSCEGGASEGSASESGATEQTNLIPEPPSDRACLLVVGQVESDASIRQGSRTITTNTELLARVRRDHPSAFILYKPHPDVLSGVRDGGRVPSTLFDVQVSGDITRLIKLADEVHTMTSLAGFEALIRGTAVVTYGVPFYAGWGLTKDHGQVPARRNRSLKLEELVAGALLLYPHYVDPRTAQPINAETAVTLLRQARRCDRSLKAWQYLYRFYRRSLKGQR</sequence>
<organism evidence="2 3">
    <name type="scientific">Halomonas cupida</name>
    <dbReference type="NCBI Taxonomy" id="44933"/>
    <lineage>
        <taxon>Bacteria</taxon>
        <taxon>Pseudomonadati</taxon>
        <taxon>Pseudomonadota</taxon>
        <taxon>Gammaproteobacteria</taxon>
        <taxon>Oceanospirillales</taxon>
        <taxon>Halomonadaceae</taxon>
        <taxon>Halomonas</taxon>
    </lineage>
</organism>
<name>A0ABQ0WEY1_9GAMM</name>
<evidence type="ECO:0000313" key="2">
    <source>
        <dbReference type="EMBL" id="GEN24205.1"/>
    </source>
</evidence>
<dbReference type="CDD" id="cd16440">
    <property type="entry name" value="beta_Kdo_transferase_KpsC_1"/>
    <property type="match status" value="1"/>
</dbReference>
<dbReference type="CDD" id="cd16439">
    <property type="entry name" value="beta_Kdo_transferase_KpsC_2"/>
    <property type="match status" value="1"/>
</dbReference>
<dbReference type="Pfam" id="PF05159">
    <property type="entry name" value="Capsule_synth"/>
    <property type="match status" value="3"/>
</dbReference>
<dbReference type="EMBL" id="BJXU01000079">
    <property type="protein sequence ID" value="GEN24205.1"/>
    <property type="molecule type" value="Genomic_DNA"/>
</dbReference>
<feature type="region of interest" description="Disordered" evidence="1">
    <location>
        <begin position="494"/>
        <end position="519"/>
    </location>
</feature>
<dbReference type="RefSeq" id="WP_234987026.1">
    <property type="nucleotide sequence ID" value="NZ_BJXU01000079.1"/>
</dbReference>
<feature type="region of interest" description="Disordered" evidence="1">
    <location>
        <begin position="1"/>
        <end position="23"/>
    </location>
</feature>
<dbReference type="InterPro" id="IPR007833">
    <property type="entry name" value="Capsule_polysaccharide_synth"/>
</dbReference>
<accession>A0ABQ0WEY1</accession>
<evidence type="ECO:0000313" key="3">
    <source>
        <dbReference type="Proteomes" id="UP000321726"/>
    </source>
</evidence>
<proteinExistence type="predicted"/>
<gene>
    <name evidence="2" type="primary">kpsC</name>
    <name evidence="2" type="ORF">HCU01_21540</name>
</gene>